<evidence type="ECO:0000313" key="2">
    <source>
        <dbReference type="EMBL" id="OBJ58818.1"/>
    </source>
</evidence>
<gene>
    <name evidence="2" type="ORF">A5628_13150</name>
</gene>
<organism evidence="2 3">
    <name type="scientific">Mycobacterium colombiense</name>
    <dbReference type="NCBI Taxonomy" id="339268"/>
    <lineage>
        <taxon>Bacteria</taxon>
        <taxon>Bacillati</taxon>
        <taxon>Actinomycetota</taxon>
        <taxon>Actinomycetes</taxon>
        <taxon>Mycobacteriales</taxon>
        <taxon>Mycobacteriaceae</taxon>
        <taxon>Mycobacterium</taxon>
        <taxon>Mycobacterium avium complex (MAC)</taxon>
    </lineage>
</organism>
<sequence>MTRWRSVPAWGGARWQRGLAAVLAALVFSPHWSVDAVVGLDPSWEAGLALARLRGLSWGPELAFTYGPLGFLQTTAYYSFDQSLLATVYQLIIVAALFLGIAAALRQRYTPMTSLIAAFMTTGVVAILHIGPVGAPGLRYPELAVLAAFAWAAESLLRRDLKRWTVFTTCTGLSAVAGLQLLVKFNTGLAIVGIALALSVLHEWRAIGRHCATVTTFAASTLIWWLVAGQRLGDLPTWLRSSAAVVSGYVEMAIPLPPSAAIGIAVTLLWVGALCVMFVRGDPKISRGFVTLAGLATAYEARVAFGHFTETHFYYLLGLIVVTVAITPLRGTRGRVFVTVAMAIVIACISASPGVYYRAAAAIGAPAQSIDRLTMLALPGHIDQRIQQAKANQRALYDIPNRFLQTIGPSTVHIDPYEISAVWAYDLPWHPTPIFQTYTASTPSLDSMNSDALAAGPKFVLSRLSPATPAIDVGGRLGVQESPRYSLALLCNYTLSGVEDRWALFTRGKPHCGPLTALSQVDANGGDMITVPTPSSPDKVILAGIDLAPAVVDRIFQGTVAPLFISTAVLDGVTYRLVIQNAAEPFLLNTPTSMDGTNLQIHAHTIGVGRTPSLGLGEVAARVRFYEMAIEQ</sequence>
<accession>A0A853M041</accession>
<feature type="transmembrane region" description="Helical" evidence="1">
    <location>
        <begin position="312"/>
        <end position="329"/>
    </location>
</feature>
<dbReference type="EMBL" id="LZLG01000104">
    <property type="protein sequence ID" value="OBJ58818.1"/>
    <property type="molecule type" value="Genomic_DNA"/>
</dbReference>
<keyword evidence="1" id="KW-0812">Transmembrane</keyword>
<feature type="transmembrane region" description="Helical" evidence="1">
    <location>
        <begin position="112"/>
        <end position="132"/>
    </location>
</feature>
<protein>
    <recommendedName>
        <fullName evidence="4">Transmembrane protein</fullName>
    </recommendedName>
</protein>
<feature type="transmembrane region" description="Helical" evidence="1">
    <location>
        <begin position="336"/>
        <end position="357"/>
    </location>
</feature>
<comment type="caution">
    <text evidence="2">The sequence shown here is derived from an EMBL/GenBank/DDBJ whole genome shotgun (WGS) entry which is preliminary data.</text>
</comment>
<dbReference type="Proteomes" id="UP000093894">
    <property type="component" value="Unassembled WGS sequence"/>
</dbReference>
<feature type="transmembrane region" description="Helical" evidence="1">
    <location>
        <begin position="288"/>
        <end position="306"/>
    </location>
</feature>
<keyword evidence="1" id="KW-1133">Transmembrane helix</keyword>
<dbReference type="AlphaFoldDB" id="A0A853M041"/>
<keyword evidence="1" id="KW-0472">Membrane</keyword>
<proteinExistence type="predicted"/>
<feature type="transmembrane region" description="Helical" evidence="1">
    <location>
        <begin position="84"/>
        <end position="105"/>
    </location>
</feature>
<name>A0A853M041_9MYCO</name>
<feature type="transmembrane region" description="Helical" evidence="1">
    <location>
        <begin position="188"/>
        <end position="204"/>
    </location>
</feature>
<feature type="transmembrane region" description="Helical" evidence="1">
    <location>
        <begin position="211"/>
        <end position="228"/>
    </location>
</feature>
<reference evidence="2 3" key="1">
    <citation type="submission" date="2016-06" db="EMBL/GenBank/DDBJ databases">
        <authorList>
            <person name="Sutton G."/>
            <person name="Brinkac L."/>
            <person name="Sanka R."/>
            <person name="Adams M."/>
            <person name="Lau E."/>
            <person name="Garcia-Basteiro A."/>
            <person name="Lopez-Varela E."/>
            <person name="Palencia S."/>
        </authorList>
    </citation>
    <scope>NUCLEOTIDE SEQUENCE [LARGE SCALE GENOMIC DNA]</scope>
    <source>
        <strain evidence="2 3">1164983.0</strain>
    </source>
</reference>
<evidence type="ECO:0000256" key="1">
    <source>
        <dbReference type="SAM" id="Phobius"/>
    </source>
</evidence>
<evidence type="ECO:0008006" key="4">
    <source>
        <dbReference type="Google" id="ProtNLM"/>
    </source>
</evidence>
<evidence type="ECO:0000313" key="3">
    <source>
        <dbReference type="Proteomes" id="UP000093894"/>
    </source>
</evidence>
<feature type="transmembrane region" description="Helical" evidence="1">
    <location>
        <begin position="260"/>
        <end position="279"/>
    </location>
</feature>